<dbReference type="SUPFAM" id="SSF52540">
    <property type="entry name" value="P-loop containing nucleoside triphosphate hydrolases"/>
    <property type="match status" value="1"/>
</dbReference>
<dbReference type="EMBL" id="FZOC01000001">
    <property type="protein sequence ID" value="SNR59240.1"/>
    <property type="molecule type" value="Genomic_DNA"/>
</dbReference>
<feature type="domain" description="ABC transmembrane type-1" evidence="9">
    <location>
        <begin position="31"/>
        <end position="303"/>
    </location>
</feature>
<dbReference type="PANTHER" id="PTHR43394:SF1">
    <property type="entry name" value="ATP-BINDING CASSETTE SUB-FAMILY B MEMBER 10, MITOCHONDRIAL"/>
    <property type="match status" value="1"/>
</dbReference>
<evidence type="ECO:0000313" key="10">
    <source>
        <dbReference type="EMBL" id="SNR59240.1"/>
    </source>
</evidence>
<organism evidence="10 11">
    <name type="scientific">Humidesulfovibrio mexicanus</name>
    <dbReference type="NCBI Taxonomy" id="147047"/>
    <lineage>
        <taxon>Bacteria</taxon>
        <taxon>Pseudomonadati</taxon>
        <taxon>Thermodesulfobacteriota</taxon>
        <taxon>Desulfovibrionia</taxon>
        <taxon>Desulfovibrionales</taxon>
        <taxon>Desulfovibrionaceae</taxon>
        <taxon>Humidesulfovibrio</taxon>
    </lineage>
</organism>
<keyword evidence="4 10" id="KW-0067">ATP-binding</keyword>
<keyword evidence="6 7" id="KW-0472">Membrane</keyword>
<dbReference type="InterPro" id="IPR003439">
    <property type="entry name" value="ABC_transporter-like_ATP-bd"/>
</dbReference>
<dbReference type="PROSITE" id="PS00211">
    <property type="entry name" value="ABC_TRANSPORTER_1"/>
    <property type="match status" value="1"/>
</dbReference>
<dbReference type="CDD" id="cd18552">
    <property type="entry name" value="ABC_6TM_MsbA_like"/>
    <property type="match status" value="1"/>
</dbReference>
<evidence type="ECO:0000259" key="8">
    <source>
        <dbReference type="PROSITE" id="PS50893"/>
    </source>
</evidence>
<dbReference type="GO" id="GO:0016887">
    <property type="term" value="F:ATP hydrolysis activity"/>
    <property type="evidence" value="ECO:0007669"/>
    <property type="project" value="InterPro"/>
</dbReference>
<dbReference type="SUPFAM" id="SSF90123">
    <property type="entry name" value="ABC transporter transmembrane region"/>
    <property type="match status" value="1"/>
</dbReference>
<dbReference type="InterPro" id="IPR003593">
    <property type="entry name" value="AAA+_ATPase"/>
</dbReference>
<dbReference type="Pfam" id="PF00005">
    <property type="entry name" value="ABC_tran"/>
    <property type="match status" value="1"/>
</dbReference>
<dbReference type="InterPro" id="IPR017871">
    <property type="entry name" value="ABC_transporter-like_CS"/>
</dbReference>
<reference evidence="10 11" key="1">
    <citation type="submission" date="2017-06" db="EMBL/GenBank/DDBJ databases">
        <authorList>
            <person name="Kim H.J."/>
            <person name="Triplett B.A."/>
        </authorList>
    </citation>
    <scope>NUCLEOTIDE SEQUENCE [LARGE SCALE GENOMIC DNA]</scope>
    <source>
        <strain evidence="10 11">DSM 13116</strain>
    </source>
</reference>
<keyword evidence="2 7" id="KW-0812">Transmembrane</keyword>
<dbReference type="Pfam" id="PF00664">
    <property type="entry name" value="ABC_membrane"/>
    <property type="match status" value="1"/>
</dbReference>
<feature type="transmembrane region" description="Helical" evidence="7">
    <location>
        <begin position="170"/>
        <end position="188"/>
    </location>
</feature>
<dbReference type="Proteomes" id="UP000198324">
    <property type="component" value="Unassembled WGS sequence"/>
</dbReference>
<name>A0A238XKK5_9BACT</name>
<keyword evidence="5 7" id="KW-1133">Transmembrane helix</keyword>
<keyword evidence="11" id="KW-1185">Reference proteome</keyword>
<dbReference type="InterPro" id="IPR036640">
    <property type="entry name" value="ABC1_TM_sf"/>
</dbReference>
<proteinExistence type="predicted"/>
<dbReference type="Gene3D" id="3.40.50.300">
    <property type="entry name" value="P-loop containing nucleotide triphosphate hydrolases"/>
    <property type="match status" value="1"/>
</dbReference>
<accession>A0A238XKK5</accession>
<dbReference type="Gene3D" id="1.20.1560.10">
    <property type="entry name" value="ABC transporter type 1, transmembrane domain"/>
    <property type="match status" value="1"/>
</dbReference>
<dbReference type="FunFam" id="3.40.50.300:FF:000218">
    <property type="entry name" value="Multidrug ABC transporter ATP-binding protein"/>
    <property type="match status" value="1"/>
</dbReference>
<evidence type="ECO:0000256" key="1">
    <source>
        <dbReference type="ARBA" id="ARBA00004651"/>
    </source>
</evidence>
<dbReference type="GO" id="GO:0005524">
    <property type="term" value="F:ATP binding"/>
    <property type="evidence" value="ECO:0007669"/>
    <property type="project" value="UniProtKB-KW"/>
</dbReference>
<feature type="domain" description="ABC transporter" evidence="8">
    <location>
        <begin position="346"/>
        <end position="581"/>
    </location>
</feature>
<dbReference type="InterPro" id="IPR011527">
    <property type="entry name" value="ABC1_TM_dom"/>
</dbReference>
<feature type="transmembrane region" description="Helical" evidence="7">
    <location>
        <begin position="30"/>
        <end position="49"/>
    </location>
</feature>
<evidence type="ECO:0000256" key="7">
    <source>
        <dbReference type="SAM" id="Phobius"/>
    </source>
</evidence>
<feature type="transmembrane region" description="Helical" evidence="7">
    <location>
        <begin position="69"/>
        <end position="87"/>
    </location>
</feature>
<dbReference type="AlphaFoldDB" id="A0A238XKK5"/>
<gene>
    <name evidence="10" type="ORF">SAMN04488503_0214</name>
</gene>
<protein>
    <submittedName>
        <fullName evidence="10">ATP-binding cassette, subfamily B, MsbA</fullName>
    </submittedName>
</protein>
<evidence type="ECO:0000259" key="9">
    <source>
        <dbReference type="PROSITE" id="PS50929"/>
    </source>
</evidence>
<dbReference type="SMART" id="SM00382">
    <property type="entry name" value="AAA"/>
    <property type="match status" value="1"/>
</dbReference>
<dbReference type="PROSITE" id="PS50893">
    <property type="entry name" value="ABC_TRANSPORTER_2"/>
    <property type="match status" value="1"/>
</dbReference>
<evidence type="ECO:0000256" key="4">
    <source>
        <dbReference type="ARBA" id="ARBA00022840"/>
    </source>
</evidence>
<dbReference type="GO" id="GO:0005886">
    <property type="term" value="C:plasma membrane"/>
    <property type="evidence" value="ECO:0007669"/>
    <property type="project" value="UniProtKB-SubCell"/>
</dbReference>
<evidence type="ECO:0000313" key="11">
    <source>
        <dbReference type="Proteomes" id="UP000198324"/>
    </source>
</evidence>
<evidence type="ECO:0000256" key="3">
    <source>
        <dbReference type="ARBA" id="ARBA00022741"/>
    </source>
</evidence>
<sequence length="590" mass="65521">MARDKSLYYFGNRHLITRCLSYFLPYKFKVVIAFLSMFVVAGCSAAMAYLVKPAIDQIFVNKDMNALKLLPFLIMGVMVTKCSFRFIQTYYMNSVGMRVIEALRNDLYKKIVVLPMRFFEESQVGMLMSRILNDVVEIRNSVPSMVMLIREIFEIMGLIGVVFYQDAELAFYAVIVVPIAGYPLVYFGKKLRNLGRKSQAGVANINVHLQESFSGIKVIKAFATEKQESGRFAVENHKLMGLAIKQVLNSELSSRVIDMLSSVGIGLVIFYGGMRVIDGTTTAGTFFSFMASLIMLYEPIKKIDACNIDIQRALAGAERVFDILDSPNINRESGGTRDVEAPFKSVEFRDVRFQYPTAGRPALDGINLVVRAGERVAIVGPSGSGKTTLVHLIPRFYDADSGQVLLNGAPVQDYSLKSLRLTQGIVSQDAFLFNASVRDNICYGQDGYSQEQIESAAKAAFAHDFIMELPDGYDTVIGERGARLSGGQKQRLTIARALLKNPPLLILDEATSALDTESERIVQLALENLMRERTSIVIAHRLSTILSAHLIVVMEEGRVVAQGKHAKLLETCPLYARLYQMQFADGTSVA</sequence>
<evidence type="ECO:0000256" key="2">
    <source>
        <dbReference type="ARBA" id="ARBA00022692"/>
    </source>
</evidence>
<dbReference type="InterPro" id="IPR027417">
    <property type="entry name" value="P-loop_NTPase"/>
</dbReference>
<dbReference type="InterPro" id="IPR039421">
    <property type="entry name" value="Type_1_exporter"/>
</dbReference>
<dbReference type="PANTHER" id="PTHR43394">
    <property type="entry name" value="ATP-DEPENDENT PERMEASE MDL1, MITOCHONDRIAL"/>
    <property type="match status" value="1"/>
</dbReference>
<dbReference type="GO" id="GO:0015421">
    <property type="term" value="F:ABC-type oligopeptide transporter activity"/>
    <property type="evidence" value="ECO:0007669"/>
    <property type="project" value="TreeGrafter"/>
</dbReference>
<comment type="subcellular location">
    <subcellularLocation>
        <location evidence="1">Cell membrane</location>
        <topology evidence="1">Multi-pass membrane protein</topology>
    </subcellularLocation>
</comment>
<evidence type="ECO:0000256" key="6">
    <source>
        <dbReference type="ARBA" id="ARBA00023136"/>
    </source>
</evidence>
<keyword evidence="3" id="KW-0547">Nucleotide-binding</keyword>
<dbReference type="RefSeq" id="WP_235641447.1">
    <property type="nucleotide sequence ID" value="NZ_FZOC01000001.1"/>
</dbReference>
<evidence type="ECO:0000256" key="5">
    <source>
        <dbReference type="ARBA" id="ARBA00022989"/>
    </source>
</evidence>
<dbReference type="PROSITE" id="PS50929">
    <property type="entry name" value="ABC_TM1F"/>
    <property type="match status" value="1"/>
</dbReference>